<accession>A0A9W6LLJ1</accession>
<gene>
    <name evidence="1" type="ORF">PM10SUCC1_02370</name>
</gene>
<dbReference type="EMBL" id="BSDY01000001">
    <property type="protein sequence ID" value="GLI54722.1"/>
    <property type="molecule type" value="Genomic_DNA"/>
</dbReference>
<keyword evidence="2" id="KW-1185">Reference proteome</keyword>
<protein>
    <submittedName>
        <fullName evidence="1">Uncharacterized protein</fullName>
    </submittedName>
</protein>
<dbReference type="AlphaFoldDB" id="A0A9W6LLJ1"/>
<comment type="caution">
    <text evidence="1">The sequence shown here is derived from an EMBL/GenBank/DDBJ whole genome shotgun (WGS) entry which is preliminary data.</text>
</comment>
<evidence type="ECO:0000313" key="1">
    <source>
        <dbReference type="EMBL" id="GLI54722.1"/>
    </source>
</evidence>
<evidence type="ECO:0000313" key="2">
    <source>
        <dbReference type="Proteomes" id="UP001144471"/>
    </source>
</evidence>
<dbReference type="Proteomes" id="UP001144471">
    <property type="component" value="Unassembled WGS sequence"/>
</dbReference>
<reference evidence="1" key="1">
    <citation type="submission" date="2022-12" db="EMBL/GenBank/DDBJ databases">
        <title>Reference genome sequencing for broad-spectrum identification of bacterial and archaeal isolates by mass spectrometry.</title>
        <authorList>
            <person name="Sekiguchi Y."/>
            <person name="Tourlousse D.M."/>
        </authorList>
    </citation>
    <scope>NUCLEOTIDE SEQUENCE</scope>
    <source>
        <strain evidence="1">10succ1</strain>
    </source>
</reference>
<dbReference type="RefSeq" id="WP_281832659.1">
    <property type="nucleotide sequence ID" value="NZ_BSDY01000001.1"/>
</dbReference>
<name>A0A9W6LLJ1_9FUSO</name>
<organism evidence="1 2">
    <name type="scientific">Propionigenium maris DSM 9537</name>
    <dbReference type="NCBI Taxonomy" id="1123000"/>
    <lineage>
        <taxon>Bacteria</taxon>
        <taxon>Fusobacteriati</taxon>
        <taxon>Fusobacteriota</taxon>
        <taxon>Fusobacteriia</taxon>
        <taxon>Fusobacteriales</taxon>
        <taxon>Fusobacteriaceae</taxon>
        <taxon>Propionigenium</taxon>
    </lineage>
</organism>
<proteinExistence type="predicted"/>
<sequence length="336" mass="40112">MYIILLIITIGFFICFKEVPGREDVSSDLDLDIRIRFLLKQFQEKGLTIKEEYSMPPEISGVSPESLESLLRSILIHMKLRENIFLVYHDKEEKVFKNRAGSYEQASLGYRAINLVLDPKYLLEDYVSIIAHECAHHFMRENNFREMEGLENEKNTDTLTVLLGFGRFLRATHTKRFYFRGSNITADGPTDYYDTLKLGYLSQEEVEYVSRRHLDILKAGREQKRLMREAAEREVFKLQMLEYQLKQLKIIWERNRRSIDRILGAKAREKRLQRWEVERLSQLIYKYHTVTSDFIVNELIHRLEKGRMDDYLIKRIAYINKTLKEDSLFLEEYLKE</sequence>